<reference evidence="4 5" key="1">
    <citation type="submission" date="2024-03" db="EMBL/GenBank/DDBJ databases">
        <authorList>
            <person name="Gkanogiannis A."/>
            <person name="Becerra Lopez-Lavalle L."/>
        </authorList>
    </citation>
    <scope>NUCLEOTIDE SEQUENCE [LARGE SCALE GENOMIC DNA]</scope>
</reference>
<dbReference type="Gene3D" id="2.60.40.10">
    <property type="entry name" value="Immunoglobulins"/>
    <property type="match status" value="1"/>
</dbReference>
<dbReference type="EMBL" id="OZ021744">
    <property type="protein sequence ID" value="CAK9311751.1"/>
    <property type="molecule type" value="Genomic_DNA"/>
</dbReference>
<dbReference type="InterPro" id="IPR043554">
    <property type="entry name" value="KINB"/>
</dbReference>
<evidence type="ECO:0000256" key="1">
    <source>
        <dbReference type="ARBA" id="ARBA00010926"/>
    </source>
</evidence>
<gene>
    <name evidence="4" type="ORF">CITCOLO1_LOCUS3416</name>
</gene>
<feature type="compositionally biased region" description="Acidic residues" evidence="2">
    <location>
        <begin position="18"/>
        <end position="30"/>
    </location>
</feature>
<dbReference type="Gene3D" id="6.20.250.60">
    <property type="match status" value="1"/>
</dbReference>
<proteinExistence type="inferred from homology"/>
<comment type="similarity">
    <text evidence="1">Belongs to the 5'-AMP-activated protein kinase beta subunit family.</text>
</comment>
<evidence type="ECO:0000313" key="4">
    <source>
        <dbReference type="EMBL" id="CAK9311751.1"/>
    </source>
</evidence>
<evidence type="ECO:0000259" key="3">
    <source>
        <dbReference type="SMART" id="SM01010"/>
    </source>
</evidence>
<dbReference type="SUPFAM" id="SSF160219">
    <property type="entry name" value="AMPKBI-like"/>
    <property type="match status" value="1"/>
</dbReference>
<keyword evidence="5" id="KW-1185">Reference proteome</keyword>
<evidence type="ECO:0000313" key="5">
    <source>
        <dbReference type="Proteomes" id="UP001642487"/>
    </source>
</evidence>
<dbReference type="InterPro" id="IPR037256">
    <property type="entry name" value="ASC_dom_sf"/>
</dbReference>
<organism evidence="4 5">
    <name type="scientific">Citrullus colocynthis</name>
    <name type="common">colocynth</name>
    <dbReference type="NCBI Taxonomy" id="252529"/>
    <lineage>
        <taxon>Eukaryota</taxon>
        <taxon>Viridiplantae</taxon>
        <taxon>Streptophyta</taxon>
        <taxon>Embryophyta</taxon>
        <taxon>Tracheophyta</taxon>
        <taxon>Spermatophyta</taxon>
        <taxon>Magnoliopsida</taxon>
        <taxon>eudicotyledons</taxon>
        <taxon>Gunneridae</taxon>
        <taxon>Pentapetalae</taxon>
        <taxon>rosids</taxon>
        <taxon>fabids</taxon>
        <taxon>Cucurbitales</taxon>
        <taxon>Cucurbitaceae</taxon>
        <taxon>Benincaseae</taxon>
        <taxon>Citrullus</taxon>
    </lineage>
</organism>
<evidence type="ECO:0000256" key="2">
    <source>
        <dbReference type="SAM" id="MobiDB-lite"/>
    </source>
</evidence>
<accession>A0ABP0XXW1</accession>
<dbReference type="Pfam" id="PF04739">
    <property type="entry name" value="AMPKBI"/>
    <property type="match status" value="1"/>
</dbReference>
<dbReference type="SMART" id="SM01010">
    <property type="entry name" value="AMPKBI"/>
    <property type="match status" value="1"/>
</dbReference>
<dbReference type="InterPro" id="IPR032640">
    <property type="entry name" value="AMPK1_CBM"/>
</dbReference>
<dbReference type="Proteomes" id="UP001642487">
    <property type="component" value="Chromosome 10"/>
</dbReference>
<sequence length="300" mass="33624">MGNVNGREYVQESPSGSVEEEDENEEEEEGLIVHDGVAMTDEAHILCHPQGVCSKLMGGQSPQQSPTATRSPLIFTPQVPLSPLRKADETLILSHSPMQSSLGYEETCNEQSIPTMITWSYGGKEVAIEGSWDRWRTRMPLQRSGKDFTLMKVLPAGVYQYRFLVDGQWRYAPELPWAQDDVGNAYNVLDLQDNVPEDIESISSFEPPQSPDSSYDNLLLGSDDYAKEPPLVPPHLQRTLLNSPSSYMEIPPCLSRPQHVVLNHLYMQRGKSGPSIVALGTTHRFLAKYVTVVLYKSFQR</sequence>
<dbReference type="InterPro" id="IPR013783">
    <property type="entry name" value="Ig-like_fold"/>
</dbReference>
<dbReference type="InterPro" id="IPR014756">
    <property type="entry name" value="Ig_E-set"/>
</dbReference>
<dbReference type="Pfam" id="PF16561">
    <property type="entry name" value="AMPK1_CBM"/>
    <property type="match status" value="1"/>
</dbReference>
<feature type="domain" description="Association with the SNF1 complex (ASC)" evidence="3">
    <location>
        <begin position="208"/>
        <end position="298"/>
    </location>
</feature>
<feature type="region of interest" description="Disordered" evidence="2">
    <location>
        <begin position="1"/>
        <end position="30"/>
    </location>
</feature>
<dbReference type="SUPFAM" id="SSF81296">
    <property type="entry name" value="E set domains"/>
    <property type="match status" value="1"/>
</dbReference>
<dbReference type="PANTHER" id="PTHR46316">
    <property type="entry name" value="SNF1-RELATED PROTEIN KINASE REGULATORY SUBUNIT BETA-1"/>
    <property type="match status" value="1"/>
</dbReference>
<dbReference type="PANTHER" id="PTHR46316:SF2">
    <property type="entry name" value="SNF1-RELATED PROTEIN KINASE REGULATORY SUBUNIT BETA-2"/>
    <property type="match status" value="1"/>
</dbReference>
<dbReference type="InterPro" id="IPR006828">
    <property type="entry name" value="ASC_dom"/>
</dbReference>
<dbReference type="CDD" id="cd02859">
    <property type="entry name" value="E_set_AMPKbeta_like_N"/>
    <property type="match status" value="1"/>
</dbReference>
<name>A0ABP0XXW1_9ROSI</name>
<protein>
    <recommendedName>
        <fullName evidence="3">Association with the SNF1 complex (ASC) domain-containing protein</fullName>
    </recommendedName>
</protein>